<gene>
    <name evidence="1" type="ORF">GCM10010196_23870</name>
</gene>
<keyword evidence="2" id="KW-1185">Reference proteome</keyword>
<dbReference type="AlphaFoldDB" id="A0A918FEE5"/>
<reference evidence="1" key="2">
    <citation type="submission" date="2020-09" db="EMBL/GenBank/DDBJ databases">
        <authorList>
            <person name="Sun Q."/>
            <person name="Ohkuma M."/>
        </authorList>
    </citation>
    <scope>NUCLEOTIDE SEQUENCE</scope>
    <source>
        <strain evidence="1">JCM 3346</strain>
    </source>
</reference>
<dbReference type="Proteomes" id="UP000610303">
    <property type="component" value="Unassembled WGS sequence"/>
</dbReference>
<organism evidence="1 2">
    <name type="scientific">Agromyces mediolanus</name>
    <name type="common">Corynebacterium mediolanum</name>
    <dbReference type="NCBI Taxonomy" id="41986"/>
    <lineage>
        <taxon>Bacteria</taxon>
        <taxon>Bacillati</taxon>
        <taxon>Actinomycetota</taxon>
        <taxon>Actinomycetes</taxon>
        <taxon>Micrococcales</taxon>
        <taxon>Microbacteriaceae</taxon>
        <taxon>Agromyces</taxon>
    </lineage>
</organism>
<evidence type="ECO:0000313" key="1">
    <source>
        <dbReference type="EMBL" id="GGR29212.1"/>
    </source>
</evidence>
<accession>A0A918FEE5</accession>
<protein>
    <submittedName>
        <fullName evidence="1">Uncharacterized protein</fullName>
    </submittedName>
</protein>
<comment type="caution">
    <text evidence="1">The sequence shown here is derived from an EMBL/GenBank/DDBJ whole genome shotgun (WGS) entry which is preliminary data.</text>
</comment>
<reference evidence="1" key="1">
    <citation type="journal article" date="2014" name="Int. J. Syst. Evol. Microbiol.">
        <title>Complete genome sequence of Corynebacterium casei LMG S-19264T (=DSM 44701T), isolated from a smear-ripened cheese.</title>
        <authorList>
            <consortium name="US DOE Joint Genome Institute (JGI-PGF)"/>
            <person name="Walter F."/>
            <person name="Albersmeier A."/>
            <person name="Kalinowski J."/>
            <person name="Ruckert C."/>
        </authorList>
    </citation>
    <scope>NUCLEOTIDE SEQUENCE</scope>
    <source>
        <strain evidence="1">JCM 3346</strain>
    </source>
</reference>
<sequence length="302" mass="31019">MDRNAYGRHTSRRRRASLGAAAFGLALAGAIGAVVSPASAAEYTWLSKSVNPNGSWYSDRSTGATSFSRTGVSAKIDGADGYTWKTVAWYNGYSNTGQGMATQNGPRGYGETKAQFTFLPGTGENDRIEVKAWLLNAVLGRSAQQTLDASDSESNIEPPASVNVTAADLRNGQTDGFTLTSYGETGGGELWSGVTSDGETCIFVLQDEEYVGSSCAEAASFAAHGLSLHMEGPNESLQVALAPSGGITEEAAAAAGLVRLTDAVAINAGEPVSGHVVARSGTTNRSAVAAPTTIVLVKGPGA</sequence>
<dbReference type="RefSeq" id="WP_189085572.1">
    <property type="nucleotide sequence ID" value="NZ_BMRJ01000002.1"/>
</dbReference>
<dbReference type="EMBL" id="BMRJ01000002">
    <property type="protein sequence ID" value="GGR29212.1"/>
    <property type="molecule type" value="Genomic_DNA"/>
</dbReference>
<evidence type="ECO:0000313" key="2">
    <source>
        <dbReference type="Proteomes" id="UP000610303"/>
    </source>
</evidence>
<name>A0A918FEE5_AGRME</name>
<proteinExistence type="predicted"/>